<dbReference type="EMBL" id="JAGQDC010000004">
    <property type="protein sequence ID" value="MCL1028780.1"/>
    <property type="molecule type" value="Genomic_DNA"/>
</dbReference>
<keyword evidence="6" id="KW-0843">Virulence</keyword>
<evidence type="ECO:0000256" key="7">
    <source>
        <dbReference type="ARBA" id="ARBA00035658"/>
    </source>
</evidence>
<proteinExistence type="inferred from homology"/>
<dbReference type="NCBIfam" id="NF011854">
    <property type="entry name" value="PRK15326.1"/>
    <property type="match status" value="1"/>
</dbReference>
<comment type="subcellular location">
    <subcellularLocation>
        <location evidence="1">Cell surface</location>
    </subcellularLocation>
    <subcellularLocation>
        <location evidence="2">Secreted</location>
    </subcellularLocation>
</comment>
<evidence type="ECO:0000313" key="9">
    <source>
        <dbReference type="Proteomes" id="UP001165275"/>
    </source>
</evidence>
<evidence type="ECO:0000256" key="5">
    <source>
        <dbReference type="ARBA" id="ARBA00022927"/>
    </source>
</evidence>
<evidence type="ECO:0000256" key="1">
    <source>
        <dbReference type="ARBA" id="ARBA00004241"/>
    </source>
</evidence>
<evidence type="ECO:0000256" key="3">
    <source>
        <dbReference type="ARBA" id="ARBA00022448"/>
    </source>
</evidence>
<evidence type="ECO:0000256" key="4">
    <source>
        <dbReference type="ARBA" id="ARBA00022525"/>
    </source>
</evidence>
<comment type="similarity">
    <text evidence="7">Belongs to the SctF family.</text>
</comment>
<name>A0ABT0K9T9_9GAMM</name>
<dbReference type="Gene3D" id="1.20.58.90">
    <property type="match status" value="1"/>
</dbReference>
<keyword evidence="5" id="KW-0653">Protein transport</keyword>
<dbReference type="InterPro" id="IPR011841">
    <property type="entry name" value="T3SS_needle_YscF"/>
</dbReference>
<sequence length="90" mass="10223">MYKNTRVGDVRESGWNGFLSGKTEQFDEGVTELNKLLDKTLDDLVSDPSNPQLLAQYQSKLSEYTLYRNAQSNVVKVYKDVASAIITNFR</sequence>
<dbReference type="NCBIfam" id="TIGR02105">
    <property type="entry name" value="III_needle"/>
    <property type="match status" value="1"/>
</dbReference>
<keyword evidence="3" id="KW-0813">Transport</keyword>
<keyword evidence="4" id="KW-0964">Secreted</keyword>
<dbReference type="InterPro" id="IPR021123">
    <property type="entry name" value="T3SS_needle-like"/>
</dbReference>
<dbReference type="InterPro" id="IPR037203">
    <property type="entry name" value="T3SS_needle-like_sf"/>
</dbReference>
<dbReference type="SUPFAM" id="SSF140129">
    <property type="entry name" value="MxiH-like"/>
    <property type="match status" value="1"/>
</dbReference>
<accession>A0ABT0K9T9</accession>
<organism evidence="8 9">
    <name type="scientific">Serratia silvae</name>
    <dbReference type="NCBI Taxonomy" id="2824122"/>
    <lineage>
        <taxon>Bacteria</taxon>
        <taxon>Pseudomonadati</taxon>
        <taxon>Pseudomonadota</taxon>
        <taxon>Gammaproteobacteria</taxon>
        <taxon>Enterobacterales</taxon>
        <taxon>Yersiniaceae</taxon>
        <taxon>Serratia</taxon>
    </lineage>
</organism>
<evidence type="ECO:0000256" key="6">
    <source>
        <dbReference type="ARBA" id="ARBA00023026"/>
    </source>
</evidence>
<protein>
    <submittedName>
        <fullName evidence="8">Type III secretion system needle complex protein</fullName>
    </submittedName>
</protein>
<dbReference type="Pfam" id="PF09392">
    <property type="entry name" value="T3SS_needle_F"/>
    <property type="match status" value="1"/>
</dbReference>
<evidence type="ECO:0000313" key="8">
    <source>
        <dbReference type="EMBL" id="MCL1028780.1"/>
    </source>
</evidence>
<gene>
    <name evidence="8" type="ORF">KAJ71_07045</name>
</gene>
<evidence type="ECO:0000256" key="2">
    <source>
        <dbReference type="ARBA" id="ARBA00004613"/>
    </source>
</evidence>
<dbReference type="RefSeq" id="WP_248945062.1">
    <property type="nucleotide sequence ID" value="NZ_CBCSGY010000005.1"/>
</dbReference>
<reference evidence="8" key="1">
    <citation type="submission" date="2021-04" db="EMBL/GenBank/DDBJ databases">
        <title>Genome sequence of Serratia sp. arafor3.</title>
        <authorList>
            <person name="Besaury L."/>
        </authorList>
    </citation>
    <scope>NUCLEOTIDE SEQUENCE</scope>
    <source>
        <strain evidence="8">Arafor3</strain>
    </source>
</reference>
<dbReference type="Proteomes" id="UP001165275">
    <property type="component" value="Unassembled WGS sequence"/>
</dbReference>
<comment type="caution">
    <text evidence="8">The sequence shown here is derived from an EMBL/GenBank/DDBJ whole genome shotgun (WGS) entry which is preliminary data.</text>
</comment>
<keyword evidence="9" id="KW-1185">Reference proteome</keyword>